<proteinExistence type="inferred from homology"/>
<dbReference type="PANTHER" id="PTHR43768">
    <property type="entry name" value="TREHALOSE 6-PHOSPHATE PHOSPHATASE"/>
    <property type="match status" value="1"/>
</dbReference>
<organism evidence="5 6">
    <name type="scientific">Jannaschia faecimaris</name>
    <dbReference type="NCBI Taxonomy" id="1244108"/>
    <lineage>
        <taxon>Bacteria</taxon>
        <taxon>Pseudomonadati</taxon>
        <taxon>Pseudomonadota</taxon>
        <taxon>Alphaproteobacteria</taxon>
        <taxon>Rhodobacterales</taxon>
        <taxon>Roseobacteraceae</taxon>
        <taxon>Jannaschia</taxon>
    </lineage>
</organism>
<evidence type="ECO:0000256" key="2">
    <source>
        <dbReference type="ARBA" id="ARBA00008770"/>
    </source>
</evidence>
<dbReference type="InterPro" id="IPR006379">
    <property type="entry name" value="HAD-SF_hydro_IIB"/>
</dbReference>
<gene>
    <name evidence="5" type="ORF">SAMN05444004_10319</name>
</gene>
<comment type="pathway">
    <text evidence="1 4">Glycan biosynthesis; trehalose biosynthesis.</text>
</comment>
<dbReference type="OrthoDB" id="9814913at2"/>
<dbReference type="InterPro" id="IPR036412">
    <property type="entry name" value="HAD-like_sf"/>
</dbReference>
<evidence type="ECO:0000313" key="5">
    <source>
        <dbReference type="EMBL" id="SDY74200.1"/>
    </source>
</evidence>
<dbReference type="RefSeq" id="WP_092643084.1">
    <property type="nucleotide sequence ID" value="NZ_FNPX01000003.1"/>
</dbReference>
<comment type="function">
    <text evidence="4">Removes the phosphate from trehalose 6-phosphate to produce free trehalose.</text>
</comment>
<dbReference type="NCBIfam" id="TIGR01484">
    <property type="entry name" value="HAD-SF-IIB"/>
    <property type="match status" value="1"/>
</dbReference>
<keyword evidence="3 4" id="KW-0378">Hydrolase</keyword>
<dbReference type="Gene3D" id="3.30.70.1020">
    <property type="entry name" value="Trehalose-6-phosphate phosphatase related protein, domain 2"/>
    <property type="match status" value="1"/>
</dbReference>
<dbReference type="UniPathway" id="UPA00299"/>
<dbReference type="InterPro" id="IPR023214">
    <property type="entry name" value="HAD_sf"/>
</dbReference>
<name>A0A1H3MBW2_9RHOB</name>
<keyword evidence="4" id="KW-0460">Magnesium</keyword>
<dbReference type="GO" id="GO:0005992">
    <property type="term" value="P:trehalose biosynthetic process"/>
    <property type="evidence" value="ECO:0007669"/>
    <property type="project" value="UniProtKB-UniPathway"/>
</dbReference>
<evidence type="ECO:0000256" key="4">
    <source>
        <dbReference type="RuleBase" id="RU361117"/>
    </source>
</evidence>
<dbReference type="GO" id="GO:0046872">
    <property type="term" value="F:metal ion binding"/>
    <property type="evidence" value="ECO:0007669"/>
    <property type="project" value="UniProtKB-KW"/>
</dbReference>
<dbReference type="NCBIfam" id="TIGR00685">
    <property type="entry name" value="T6PP"/>
    <property type="match status" value="1"/>
</dbReference>
<dbReference type="InterPro" id="IPR003337">
    <property type="entry name" value="Trehalose_PPase"/>
</dbReference>
<dbReference type="EC" id="3.1.3.12" evidence="4"/>
<dbReference type="GO" id="GO:0004805">
    <property type="term" value="F:trehalose-phosphatase activity"/>
    <property type="evidence" value="ECO:0007669"/>
    <property type="project" value="UniProtKB-EC"/>
</dbReference>
<dbReference type="AlphaFoldDB" id="A0A1H3MBW2"/>
<evidence type="ECO:0000256" key="1">
    <source>
        <dbReference type="ARBA" id="ARBA00005199"/>
    </source>
</evidence>
<evidence type="ECO:0000313" key="6">
    <source>
        <dbReference type="Proteomes" id="UP000198914"/>
    </source>
</evidence>
<dbReference type="InterPro" id="IPR044651">
    <property type="entry name" value="OTSB-like"/>
</dbReference>
<reference evidence="6" key="1">
    <citation type="submission" date="2016-10" db="EMBL/GenBank/DDBJ databases">
        <authorList>
            <person name="Varghese N."/>
            <person name="Submissions S."/>
        </authorList>
    </citation>
    <scope>NUCLEOTIDE SEQUENCE [LARGE SCALE GENOMIC DNA]</scope>
    <source>
        <strain evidence="6">DSM 100420</strain>
    </source>
</reference>
<keyword evidence="6" id="KW-1185">Reference proteome</keyword>
<dbReference type="Pfam" id="PF02358">
    <property type="entry name" value="Trehalose_PPase"/>
    <property type="match status" value="1"/>
</dbReference>
<dbReference type="STRING" id="1244108.SAMN05444004_10319"/>
<protein>
    <recommendedName>
        <fullName evidence="4">Trehalose 6-phosphate phosphatase</fullName>
        <ecNumber evidence="4">3.1.3.12</ecNumber>
    </recommendedName>
</protein>
<dbReference type="SUPFAM" id="SSF56784">
    <property type="entry name" value="HAD-like"/>
    <property type="match status" value="1"/>
</dbReference>
<dbReference type="EMBL" id="FNPX01000003">
    <property type="protein sequence ID" value="SDY74200.1"/>
    <property type="molecule type" value="Genomic_DNA"/>
</dbReference>
<accession>A0A1H3MBW2</accession>
<comment type="catalytic activity">
    <reaction evidence="4">
        <text>alpha,alpha-trehalose 6-phosphate + H2O = alpha,alpha-trehalose + phosphate</text>
        <dbReference type="Rhea" id="RHEA:23420"/>
        <dbReference type="ChEBI" id="CHEBI:15377"/>
        <dbReference type="ChEBI" id="CHEBI:16551"/>
        <dbReference type="ChEBI" id="CHEBI:43474"/>
        <dbReference type="ChEBI" id="CHEBI:58429"/>
        <dbReference type="EC" id="3.1.3.12"/>
    </reaction>
</comment>
<sequence length="261" mass="28604">MEFYQMTGFMGQPDAVEDEDLSTALPPLDKATLLLDFDGTLVDIAERPEGILVSDEVSDILDRAMNRLNGRVALVSGRSIETIERFLPTFRGTLIGTHGAEIRHEGKHENTIGLDHNTIGLLTRLAEDFAVLRPEFLVEPKPSGVVLHYRQADHHGALALRFMESLAMAADGFRLQPALMAYELKPEGVGKDIALKRLLDLPMFQGTIPVFAGDDLTDEPALELVQEMGGTGIKIGQAESVAKARLHDPAALLKILDDWLS</sequence>
<comment type="cofactor">
    <cofactor evidence="4">
        <name>Mg(2+)</name>
        <dbReference type="ChEBI" id="CHEBI:18420"/>
    </cofactor>
</comment>
<comment type="similarity">
    <text evidence="2 4">Belongs to the trehalose phosphatase family.</text>
</comment>
<evidence type="ECO:0000256" key="3">
    <source>
        <dbReference type="ARBA" id="ARBA00022801"/>
    </source>
</evidence>
<keyword evidence="4" id="KW-0479">Metal-binding</keyword>
<dbReference type="Proteomes" id="UP000198914">
    <property type="component" value="Unassembled WGS sequence"/>
</dbReference>
<dbReference type="Gene3D" id="3.40.50.1000">
    <property type="entry name" value="HAD superfamily/HAD-like"/>
    <property type="match status" value="1"/>
</dbReference>
<dbReference type="PANTHER" id="PTHR43768:SF3">
    <property type="entry name" value="TREHALOSE 6-PHOSPHATE PHOSPHATASE"/>
    <property type="match status" value="1"/>
</dbReference>